<dbReference type="EMBL" id="LSRL02000021">
    <property type="protein sequence ID" value="TDG49669.1"/>
    <property type="molecule type" value="Genomic_DNA"/>
</dbReference>
<protein>
    <submittedName>
        <fullName evidence="1">Uncharacterized protein</fullName>
    </submittedName>
</protein>
<sequence>MKAYLYSFPTVGEINTHTYTFNRNNSNKNQKLKQQSIAIGPQACSTSHLRSGVVPAATGAATFKILQHL</sequence>
<accession>A0A484BLG4</accession>
<dbReference type="Proteomes" id="UP000295192">
    <property type="component" value="Unassembled WGS sequence"/>
</dbReference>
<reference evidence="1 2" key="1">
    <citation type="journal article" date="2019" name="J. Hered.">
        <title>An Improved Genome Assembly for Drosophila navojoa, the Basal Species in the mojavensis Cluster.</title>
        <authorList>
            <person name="Vanderlinde T."/>
            <person name="Dupim E.G."/>
            <person name="Nazario-Yepiz N.O."/>
            <person name="Carvalho A.B."/>
        </authorList>
    </citation>
    <scope>NUCLEOTIDE SEQUENCE [LARGE SCALE GENOMIC DNA]</scope>
    <source>
        <strain evidence="1">Navoj_Jal97</strain>
        <tissue evidence="1">Whole organism</tissue>
    </source>
</reference>
<proteinExistence type="predicted"/>
<dbReference type="AlphaFoldDB" id="A0A484BLG4"/>
<name>A0A484BLG4_DRONA</name>
<comment type="caution">
    <text evidence="1">The sequence shown here is derived from an EMBL/GenBank/DDBJ whole genome shotgun (WGS) entry which is preliminary data.</text>
</comment>
<organism evidence="1 2">
    <name type="scientific">Drosophila navojoa</name>
    <name type="common">Fruit fly</name>
    <dbReference type="NCBI Taxonomy" id="7232"/>
    <lineage>
        <taxon>Eukaryota</taxon>
        <taxon>Metazoa</taxon>
        <taxon>Ecdysozoa</taxon>
        <taxon>Arthropoda</taxon>
        <taxon>Hexapoda</taxon>
        <taxon>Insecta</taxon>
        <taxon>Pterygota</taxon>
        <taxon>Neoptera</taxon>
        <taxon>Endopterygota</taxon>
        <taxon>Diptera</taxon>
        <taxon>Brachycera</taxon>
        <taxon>Muscomorpha</taxon>
        <taxon>Ephydroidea</taxon>
        <taxon>Drosophilidae</taxon>
        <taxon>Drosophila</taxon>
    </lineage>
</organism>
<keyword evidence="2" id="KW-1185">Reference proteome</keyword>
<evidence type="ECO:0000313" key="1">
    <source>
        <dbReference type="EMBL" id="TDG49669.1"/>
    </source>
</evidence>
<gene>
    <name evidence="1" type="ORF">AWZ03_003907</name>
</gene>
<evidence type="ECO:0000313" key="2">
    <source>
        <dbReference type="Proteomes" id="UP000295192"/>
    </source>
</evidence>